<dbReference type="PANTHER" id="PTHR47961:SF10">
    <property type="entry name" value="ATP-DEPENDENT DNA HELICASE HEL308"/>
    <property type="match status" value="1"/>
</dbReference>
<evidence type="ECO:0000256" key="2">
    <source>
        <dbReference type="ARBA" id="ARBA00022801"/>
    </source>
</evidence>
<dbReference type="PANTHER" id="PTHR47961">
    <property type="entry name" value="DNA POLYMERASE THETA, PUTATIVE (AFU_ORTHOLOGUE AFUA_1G05260)-RELATED"/>
    <property type="match status" value="1"/>
</dbReference>
<keyword evidence="4" id="KW-0067">ATP-binding</keyword>
<dbReference type="InterPro" id="IPR027417">
    <property type="entry name" value="P-loop_NTPase"/>
</dbReference>
<evidence type="ECO:0000256" key="4">
    <source>
        <dbReference type="ARBA" id="ARBA00022840"/>
    </source>
</evidence>
<dbReference type="InterPro" id="IPR014001">
    <property type="entry name" value="Helicase_ATP-bd"/>
</dbReference>
<evidence type="ECO:0000313" key="6">
    <source>
        <dbReference type="EMBL" id="HHO74144.1"/>
    </source>
</evidence>
<dbReference type="InterPro" id="IPR050474">
    <property type="entry name" value="Hel308_SKI2-like"/>
</dbReference>
<gene>
    <name evidence="6" type="ORF">ENN04_05820</name>
</gene>
<dbReference type="GO" id="GO:0003676">
    <property type="term" value="F:nucleic acid binding"/>
    <property type="evidence" value="ECO:0007669"/>
    <property type="project" value="InterPro"/>
</dbReference>
<evidence type="ECO:0000256" key="1">
    <source>
        <dbReference type="ARBA" id="ARBA00022741"/>
    </source>
</evidence>
<dbReference type="AlphaFoldDB" id="A0A7C5SYM2"/>
<comment type="caution">
    <text evidence="6">The sequence shown here is derived from an EMBL/GenBank/DDBJ whole genome shotgun (WGS) entry which is preliminary data.</text>
</comment>
<dbReference type="SUPFAM" id="SSF52540">
    <property type="entry name" value="P-loop containing nucleoside triphosphate hydrolases"/>
    <property type="match status" value="1"/>
</dbReference>
<dbReference type="PROSITE" id="PS51192">
    <property type="entry name" value="HELICASE_ATP_BIND_1"/>
    <property type="match status" value="1"/>
</dbReference>
<evidence type="ECO:0000259" key="5">
    <source>
        <dbReference type="PROSITE" id="PS51192"/>
    </source>
</evidence>
<keyword evidence="1" id="KW-0547">Nucleotide-binding</keyword>
<accession>A0A7C5SYM2</accession>
<protein>
    <submittedName>
        <fullName evidence="6">DEAD/DEAH box helicase</fullName>
    </submittedName>
</protein>
<dbReference type="GO" id="GO:0004386">
    <property type="term" value="F:helicase activity"/>
    <property type="evidence" value="ECO:0007669"/>
    <property type="project" value="UniProtKB-KW"/>
</dbReference>
<dbReference type="InterPro" id="IPR011545">
    <property type="entry name" value="DEAD/DEAH_box_helicase_dom"/>
</dbReference>
<name>A0A7C5SYM2_9AQUI</name>
<proteinExistence type="predicted"/>
<dbReference type="SMART" id="SM00487">
    <property type="entry name" value="DEXDc"/>
    <property type="match status" value="1"/>
</dbReference>
<dbReference type="Gene3D" id="3.40.50.300">
    <property type="entry name" value="P-loop containing nucleotide triphosphate hydrolases"/>
    <property type="match status" value="1"/>
</dbReference>
<reference evidence="6" key="1">
    <citation type="journal article" date="2020" name="mSystems">
        <title>Genome- and Community-Level Interaction Insights into Carbon Utilization and Element Cycling Functions of Hydrothermarchaeota in Hydrothermal Sediment.</title>
        <authorList>
            <person name="Zhou Z."/>
            <person name="Liu Y."/>
            <person name="Xu W."/>
            <person name="Pan J."/>
            <person name="Luo Z.H."/>
            <person name="Li M."/>
        </authorList>
    </citation>
    <scope>NUCLEOTIDE SEQUENCE [LARGE SCALE GENOMIC DNA]</scope>
    <source>
        <strain evidence="6">SpSt-114</strain>
    </source>
</reference>
<dbReference type="Pfam" id="PF00270">
    <property type="entry name" value="DEAD"/>
    <property type="match status" value="1"/>
</dbReference>
<sequence length="203" mass="22841">MRVVEVLEGSWFSVNPLGGELVYMEGGEFPREMELLPREEVDLKIPYPLLNPLQTAFEVFYEGGSVVVSAPTSAGKSLLAYLFMRRHKGKAVYCAPTKALVGEKRAEFRRYYERVGMRTGDNILENLRSGDYDAVVAVYESLAQGFRNSADWVKDISCVVLDEVHQIRSKWIVEEVIAYLKSEGIPILALSATLPQEEVRNSC</sequence>
<dbReference type="EMBL" id="DSAC01000070">
    <property type="protein sequence ID" value="HHO74144.1"/>
    <property type="molecule type" value="Genomic_DNA"/>
</dbReference>
<dbReference type="GO" id="GO:0016787">
    <property type="term" value="F:hydrolase activity"/>
    <property type="evidence" value="ECO:0007669"/>
    <property type="project" value="UniProtKB-KW"/>
</dbReference>
<dbReference type="GO" id="GO:0005524">
    <property type="term" value="F:ATP binding"/>
    <property type="evidence" value="ECO:0007669"/>
    <property type="project" value="UniProtKB-KW"/>
</dbReference>
<feature type="domain" description="Helicase ATP-binding" evidence="5">
    <location>
        <begin position="57"/>
        <end position="203"/>
    </location>
</feature>
<keyword evidence="2" id="KW-0378">Hydrolase</keyword>
<organism evidence="6">
    <name type="scientific">Thermocrinis ruber</name>
    <dbReference type="NCBI Taxonomy" id="75906"/>
    <lineage>
        <taxon>Bacteria</taxon>
        <taxon>Pseudomonadati</taxon>
        <taxon>Aquificota</taxon>
        <taxon>Aquificia</taxon>
        <taxon>Aquificales</taxon>
        <taxon>Aquificaceae</taxon>
        <taxon>Thermocrinis</taxon>
    </lineage>
</organism>
<keyword evidence="3 6" id="KW-0347">Helicase</keyword>
<evidence type="ECO:0000256" key="3">
    <source>
        <dbReference type="ARBA" id="ARBA00022806"/>
    </source>
</evidence>